<dbReference type="PANTHER" id="PTHR47331">
    <property type="entry name" value="PHD-TYPE DOMAIN-CONTAINING PROTEIN"/>
    <property type="match status" value="1"/>
</dbReference>
<dbReference type="InterPro" id="IPR043502">
    <property type="entry name" value="DNA/RNA_pol_sf"/>
</dbReference>
<evidence type="ECO:0008006" key="3">
    <source>
        <dbReference type="Google" id="ProtNLM"/>
    </source>
</evidence>
<dbReference type="Proteomes" id="UP000069940">
    <property type="component" value="Unassembled WGS sequence"/>
</dbReference>
<dbReference type="SUPFAM" id="SSF56672">
    <property type="entry name" value="DNA/RNA polymerases"/>
    <property type="match status" value="1"/>
</dbReference>
<name>A0ABM1ZHI3_AEDAL</name>
<proteinExistence type="predicted"/>
<reference evidence="2" key="1">
    <citation type="journal article" date="2015" name="Proc. Natl. Acad. Sci. U.S.A.">
        <title>Genome sequence of the Asian Tiger mosquito, Aedes albopictus, reveals insights into its biology, genetics, and evolution.</title>
        <authorList>
            <person name="Chen X.G."/>
            <person name="Jiang X."/>
            <person name="Gu J."/>
            <person name="Xu M."/>
            <person name="Wu Y."/>
            <person name="Deng Y."/>
            <person name="Zhang C."/>
            <person name="Bonizzoni M."/>
            <person name="Dermauw W."/>
            <person name="Vontas J."/>
            <person name="Armbruster P."/>
            <person name="Huang X."/>
            <person name="Yang Y."/>
            <person name="Zhang H."/>
            <person name="He W."/>
            <person name="Peng H."/>
            <person name="Liu Y."/>
            <person name="Wu K."/>
            <person name="Chen J."/>
            <person name="Lirakis M."/>
            <person name="Topalis P."/>
            <person name="Van Leeuwen T."/>
            <person name="Hall A.B."/>
            <person name="Jiang X."/>
            <person name="Thorpe C."/>
            <person name="Mueller R.L."/>
            <person name="Sun C."/>
            <person name="Waterhouse R.M."/>
            <person name="Yan G."/>
            <person name="Tu Z.J."/>
            <person name="Fang X."/>
            <person name="James A.A."/>
        </authorList>
    </citation>
    <scope>NUCLEOTIDE SEQUENCE [LARGE SCALE GENOMIC DNA]</scope>
    <source>
        <strain evidence="2">Foshan</strain>
    </source>
</reference>
<dbReference type="RefSeq" id="XP_062712583.1">
    <property type="nucleotide sequence ID" value="XM_062856599.1"/>
</dbReference>
<sequence length="366" mass="41405">MSFYILPEMTATLPVQRFCEPGQIDIIIGAESFYDLLTEGRSKISEEGPTLNTVFGWIVSGRIPDQPVSPTQSVSFSCTLADIQDQLARFWELESCKSSSIQSVESTCETIFDETTTRDSSGRFMVSLPKKEFVRQQLGECETIATKRFLALERRLEANPELKTQYHQIIREYEQLGHMKQVDSEDPDFPIYFLPHHAVLKPDSTTTKLRVVFDASCKTSTGVSLNDALMVGPVVQDDLLAIQLRFRLHRIAIVADVEKMYRMILVYPLAQRLQCILWRDTPKEPIRTYQLATVTYGTACAPYLATKSLQRLAELEAERYPVAAKAMKEDYYVDDMLSGADYLEAATQLTSEMLELASSGGFTLRK</sequence>
<accession>A0ABM1ZHI3</accession>
<dbReference type="GeneID" id="134289892"/>
<protein>
    <recommendedName>
        <fullName evidence="3">Peptidase aspartic putative domain-containing protein</fullName>
    </recommendedName>
</protein>
<dbReference type="EnsemblMetazoa" id="AALFPA23_018567.R27234">
    <property type="protein sequence ID" value="AALFPA23_018567.P27234"/>
    <property type="gene ID" value="AALFPA23_018567"/>
</dbReference>
<reference evidence="1" key="2">
    <citation type="submission" date="2025-05" db="UniProtKB">
        <authorList>
            <consortium name="EnsemblMetazoa"/>
        </authorList>
    </citation>
    <scope>IDENTIFICATION</scope>
    <source>
        <strain evidence="1">Foshan</strain>
    </source>
</reference>
<organism evidence="1 2">
    <name type="scientific">Aedes albopictus</name>
    <name type="common">Asian tiger mosquito</name>
    <name type="synonym">Stegomyia albopicta</name>
    <dbReference type="NCBI Taxonomy" id="7160"/>
    <lineage>
        <taxon>Eukaryota</taxon>
        <taxon>Metazoa</taxon>
        <taxon>Ecdysozoa</taxon>
        <taxon>Arthropoda</taxon>
        <taxon>Hexapoda</taxon>
        <taxon>Insecta</taxon>
        <taxon>Pterygota</taxon>
        <taxon>Neoptera</taxon>
        <taxon>Endopterygota</taxon>
        <taxon>Diptera</taxon>
        <taxon>Nematocera</taxon>
        <taxon>Culicoidea</taxon>
        <taxon>Culicidae</taxon>
        <taxon>Culicinae</taxon>
        <taxon>Aedini</taxon>
        <taxon>Aedes</taxon>
        <taxon>Stegomyia</taxon>
    </lineage>
</organism>
<dbReference type="PANTHER" id="PTHR47331:SF1">
    <property type="entry name" value="GAG-LIKE PROTEIN"/>
    <property type="match status" value="1"/>
</dbReference>
<evidence type="ECO:0000313" key="2">
    <source>
        <dbReference type="Proteomes" id="UP000069940"/>
    </source>
</evidence>
<evidence type="ECO:0000313" key="1">
    <source>
        <dbReference type="EnsemblMetazoa" id="AALFPA23_018567.P27234"/>
    </source>
</evidence>
<keyword evidence="2" id="KW-1185">Reference proteome</keyword>